<evidence type="ECO:0000259" key="8">
    <source>
        <dbReference type="SMART" id="SM00382"/>
    </source>
</evidence>
<evidence type="ECO:0000256" key="6">
    <source>
        <dbReference type="ARBA" id="ARBA00038088"/>
    </source>
</evidence>
<dbReference type="GO" id="GO:0009507">
    <property type="term" value="C:chloroplast"/>
    <property type="evidence" value="ECO:0007669"/>
    <property type="project" value="UniProtKB-SubCell"/>
</dbReference>
<dbReference type="Pfam" id="PF00004">
    <property type="entry name" value="AAA"/>
    <property type="match status" value="1"/>
</dbReference>
<dbReference type="SUPFAM" id="SSF52540">
    <property type="entry name" value="P-loop containing nucleoside triphosphate hydrolases"/>
    <property type="match status" value="2"/>
</dbReference>
<evidence type="ECO:0000256" key="3">
    <source>
        <dbReference type="ARBA" id="ARBA00022640"/>
    </source>
</evidence>
<dbReference type="SMART" id="SM00382">
    <property type="entry name" value="AAA"/>
    <property type="match status" value="1"/>
</dbReference>
<evidence type="ECO:0000256" key="7">
    <source>
        <dbReference type="ARBA" id="ARBA00040480"/>
    </source>
</evidence>
<dbReference type="AlphaFoldDB" id="A0A224AMY1"/>
<dbReference type="InterPro" id="IPR003593">
    <property type="entry name" value="AAA+_ATPase"/>
</dbReference>
<evidence type="ECO:0000256" key="1">
    <source>
        <dbReference type="ARBA" id="ARBA00004229"/>
    </source>
</evidence>
<dbReference type="GO" id="GO:0005524">
    <property type="term" value="F:ATP binding"/>
    <property type="evidence" value="ECO:0007669"/>
    <property type="project" value="UniProtKB-KW"/>
</dbReference>
<gene>
    <name evidence="9" type="primary">ycf4</name>
</gene>
<evidence type="ECO:0000313" key="11">
    <source>
        <dbReference type="EMBL" id="BBA18784.1"/>
    </source>
</evidence>
<keyword evidence="2 9" id="KW-0150">Chloroplast</keyword>
<keyword evidence="5" id="KW-0067">ATP-binding</keyword>
<dbReference type="PANTHER" id="PTHR42960:SF1">
    <property type="entry name" value="YCF46 PROTEIN"/>
    <property type="match status" value="1"/>
</dbReference>
<dbReference type="PANTHER" id="PTHR42960">
    <property type="entry name" value="YCF46 PROTEIN"/>
    <property type="match status" value="1"/>
</dbReference>
<geneLocation type="chloroplast" evidence="9"/>
<dbReference type="InterPro" id="IPR027417">
    <property type="entry name" value="P-loop_NTPase"/>
</dbReference>
<sequence length="491" mass="56325">MKFSDELILFLKARYPIIYISSHEEDRLEYIVRKSIKSILNRGVYSWDFVDGYKLQPNTTSVGKKNPLQALEFIDTFSPETATVFILKDFQKFFSDIAISRKLRNLTRTLKVQPKTIIILASTISIPEELGNFITIIDFKLPYVSEIKNELKKLLTALNQEIDEEFLEILAQACQGLSLERIRRVLAKTIATYKKIDDRSIQIVLKEKSQLISQTEILEFWPSNEKLDYIGGLENLKTWLKKRSNCFSEKATNYGLPAPRGLLLVGIQGTGKSLTAKAIANEWNLPLLRLDIGRLFAGIVGESESRVRQMIQISEALAPCVLWIDEIDKAFKESKSDSGTTNRVFSTLLTWLAEKQSFVFIVATANDISLLPLEILRKGRFDEIFFIGLPNFEERKRIFEIHLSLIRPNSWKSYDIETLSKNTKNFSGAEIRQSIVEGMHHAFDEKREFTTLDVYLGTQQIIPLAQLDKERIELLQNWALSGKIRLASKVF</sequence>
<evidence type="ECO:0000256" key="5">
    <source>
        <dbReference type="ARBA" id="ARBA00022840"/>
    </source>
</evidence>
<dbReference type="InterPro" id="IPR003959">
    <property type="entry name" value="ATPase_AAA_core"/>
</dbReference>
<dbReference type="InterPro" id="IPR052381">
    <property type="entry name" value="AAA_domain_protein"/>
</dbReference>
<keyword evidence="4" id="KW-0547">Nucleotide-binding</keyword>
<evidence type="ECO:0000313" key="9">
    <source>
        <dbReference type="EMBL" id="BBA18368.1"/>
    </source>
</evidence>
<name>A0A224AMY1_HETAK</name>
<dbReference type="CDD" id="cd19507">
    <property type="entry name" value="RecA-like_Ycf46-like"/>
    <property type="match status" value="1"/>
</dbReference>
<dbReference type="EMBL" id="LC269922">
    <property type="protein sequence ID" value="BBA18784.1"/>
    <property type="molecule type" value="Genomic_DNA"/>
</dbReference>
<feature type="domain" description="AAA+ ATPase" evidence="8">
    <location>
        <begin position="258"/>
        <end position="391"/>
    </location>
</feature>
<comment type="similarity">
    <text evidence="6">Belongs to the AAA ATPase family. Highly divergent.</text>
</comment>
<dbReference type="EMBL" id="LC269920">
    <property type="protein sequence ID" value="BBA18507.1"/>
    <property type="molecule type" value="Genomic_DNA"/>
</dbReference>
<accession>A0A224AMY1</accession>
<dbReference type="Gene3D" id="3.40.50.300">
    <property type="entry name" value="P-loop containing nucleotide triphosphate hydrolases"/>
    <property type="match status" value="1"/>
</dbReference>
<dbReference type="Gene3D" id="1.10.8.60">
    <property type="match status" value="1"/>
</dbReference>
<evidence type="ECO:0000313" key="10">
    <source>
        <dbReference type="EMBL" id="BBA18507.1"/>
    </source>
</evidence>
<dbReference type="GO" id="GO:0016887">
    <property type="term" value="F:ATP hydrolysis activity"/>
    <property type="evidence" value="ECO:0007669"/>
    <property type="project" value="InterPro"/>
</dbReference>
<dbReference type="EMBL" id="LC269919">
    <property type="protein sequence ID" value="BBA18368.1"/>
    <property type="molecule type" value="Genomic_DNA"/>
</dbReference>
<comment type="subcellular location">
    <subcellularLocation>
        <location evidence="1">Plastid</location>
        <location evidence="1">Chloroplast</location>
    </subcellularLocation>
</comment>
<protein>
    <recommendedName>
        <fullName evidence="7">Uncharacterized AAA domain-containing protein ycf46</fullName>
    </recommendedName>
</protein>
<evidence type="ECO:0000256" key="2">
    <source>
        <dbReference type="ARBA" id="ARBA00022528"/>
    </source>
</evidence>
<reference evidence="9" key="1">
    <citation type="submission" date="2017-05" db="EMBL/GenBank/DDBJ databases">
        <title>Chloroplast genome sequences of Heterosigma akashiwo, a bloom-forming raphidophyte.</title>
        <authorList>
            <person name="Ueki S."/>
        </authorList>
    </citation>
    <scope>NUCLEOTIDE SEQUENCE</scope>
    <source>
        <strain evidence="10">CCAP934/4</strain>
        <strain evidence="11">CCMP3374</strain>
        <strain evidence="9">EHUSP01</strain>
    </source>
</reference>
<keyword evidence="3 9" id="KW-0934">Plastid</keyword>
<organism evidence="9">
    <name type="scientific">Heterosigma akashiwo</name>
    <name type="common">Chromophytic alga</name>
    <name type="synonym">Heterosigma carterae</name>
    <dbReference type="NCBI Taxonomy" id="2829"/>
    <lineage>
        <taxon>Eukaryota</taxon>
        <taxon>Sar</taxon>
        <taxon>Stramenopiles</taxon>
        <taxon>Ochrophyta</taxon>
        <taxon>Raphidophyceae</taxon>
        <taxon>Chattonellales</taxon>
        <taxon>Chattonellaceae</taxon>
        <taxon>Heterosigma</taxon>
    </lineage>
</organism>
<proteinExistence type="inferred from homology"/>
<evidence type="ECO:0000256" key="4">
    <source>
        <dbReference type="ARBA" id="ARBA00022741"/>
    </source>
</evidence>